<name>A0A8S5TI82_9CAUD</name>
<organism evidence="2">
    <name type="scientific">Myoviridae sp. ctMnh10</name>
    <dbReference type="NCBI Taxonomy" id="2827682"/>
    <lineage>
        <taxon>Viruses</taxon>
        <taxon>Duplodnaviria</taxon>
        <taxon>Heunggongvirae</taxon>
        <taxon>Uroviricota</taxon>
        <taxon>Caudoviricetes</taxon>
    </lineage>
</organism>
<feature type="domain" description="Schlafen AlbA-2" evidence="1">
    <location>
        <begin position="27"/>
        <end position="172"/>
    </location>
</feature>
<dbReference type="EMBL" id="BK032827">
    <property type="protein sequence ID" value="DAF62703.1"/>
    <property type="molecule type" value="Genomic_DNA"/>
</dbReference>
<dbReference type="PANTHER" id="PTHR30595:SF6">
    <property type="entry name" value="SCHLAFEN ALBA-2 DOMAIN-CONTAINING PROTEIN"/>
    <property type="match status" value="1"/>
</dbReference>
<protein>
    <submittedName>
        <fullName evidence="2">Putative DNA-binding domain protein</fullName>
    </submittedName>
</protein>
<dbReference type="InterPro" id="IPR038461">
    <property type="entry name" value="Schlafen_AlbA_2_dom_sf"/>
</dbReference>
<dbReference type="InterPro" id="IPR007421">
    <property type="entry name" value="Schlafen_AlbA_2_dom"/>
</dbReference>
<reference evidence="2" key="1">
    <citation type="journal article" date="2021" name="Proc. Natl. Acad. Sci. U.S.A.">
        <title>A Catalog of Tens of Thousands of Viruses from Human Metagenomes Reveals Hidden Associations with Chronic Diseases.</title>
        <authorList>
            <person name="Tisza M.J."/>
            <person name="Buck C.B."/>
        </authorList>
    </citation>
    <scope>NUCLEOTIDE SEQUENCE</scope>
    <source>
        <strain evidence="2">CtMnh10</strain>
    </source>
</reference>
<evidence type="ECO:0000313" key="2">
    <source>
        <dbReference type="EMBL" id="DAF62703.1"/>
    </source>
</evidence>
<evidence type="ECO:0000259" key="1">
    <source>
        <dbReference type="Pfam" id="PF04326"/>
    </source>
</evidence>
<accession>A0A8S5TI82</accession>
<sequence length="394" mass="45296">MDTKDFFRKINTIEDVEKIISNTEDGENDWLEFKSVHKELKGSKKESARARVLFAKEICAFANTDGGILIIGVKKNDSGLEVLNHEDNLEDWFDANSVNMLEPKLHGFSVKSIDSNGKGNNPIAVYVPKSNLSPHRVKSNYNHLNDEGKGKDKYKEIPGEYFVRRGTKSEKLEENLVRAMYLSGGRYPSFKITPIVKYAFIGREVKSNIKVGLKISPDKYKFIKDYYLDSRVVLLDNNFHVLLNEDLDIFSSKNSPIYPSANEYILRNFTIKIDDTHNQGDIFGMPTLSLEGPKVSLDDFRSIKYVVVNLRYACEGMQLVNETFYFVVFQTFFYTPGDGIRFIESEEYHNVYVDERYLSRAKLPSTAEFNEDDINQQYSTSVEELAEKYSIPKK</sequence>
<proteinExistence type="predicted"/>
<keyword evidence="2" id="KW-0238">DNA-binding</keyword>
<dbReference type="Pfam" id="PF04326">
    <property type="entry name" value="SLFN_AlbA_2"/>
    <property type="match status" value="1"/>
</dbReference>
<dbReference type="GO" id="GO:0003677">
    <property type="term" value="F:DNA binding"/>
    <property type="evidence" value="ECO:0007669"/>
    <property type="project" value="UniProtKB-KW"/>
</dbReference>
<dbReference type="PANTHER" id="PTHR30595">
    <property type="entry name" value="GLPR-RELATED TRANSCRIPTIONAL REPRESSOR"/>
    <property type="match status" value="1"/>
</dbReference>
<dbReference type="Gene3D" id="3.30.950.30">
    <property type="entry name" value="Schlafen, AAA domain"/>
    <property type="match status" value="1"/>
</dbReference>